<dbReference type="GO" id="GO:0016020">
    <property type="term" value="C:membrane"/>
    <property type="evidence" value="ECO:0007669"/>
    <property type="project" value="UniProtKB-SubCell"/>
</dbReference>
<dbReference type="EMBL" id="JACMSF010000006">
    <property type="protein sequence ID" value="MBC2901605.1"/>
    <property type="molecule type" value="Genomic_DNA"/>
</dbReference>
<evidence type="ECO:0000256" key="4">
    <source>
        <dbReference type="ARBA" id="ARBA00023136"/>
    </source>
</evidence>
<keyword evidence="4 5" id="KW-0472">Membrane</keyword>
<evidence type="ECO:0000256" key="1">
    <source>
        <dbReference type="ARBA" id="ARBA00004141"/>
    </source>
</evidence>
<evidence type="ECO:0000256" key="2">
    <source>
        <dbReference type="ARBA" id="ARBA00022692"/>
    </source>
</evidence>
<comment type="subcellular location">
    <subcellularLocation>
        <location evidence="1">Membrane</location>
        <topology evidence="1">Multi-pass membrane protein</topology>
    </subcellularLocation>
</comment>
<keyword evidence="7" id="KW-1185">Reference proteome</keyword>
<keyword evidence="2 5" id="KW-0812">Transmembrane</keyword>
<name>A0A7X1IZT4_9ACTN</name>
<sequence>MDILRIILAVALGPIFVLTGGIKIYGLRRSLQYRDHFGMPPSLWRAIGVLEAAGGLGLLGGLAVLPLGIAAGAGLCALMFGAVLTHLRARDPIPVVASASGVLLLASMSLVCGIAA</sequence>
<dbReference type="Pfam" id="PF13564">
    <property type="entry name" value="DoxX_2"/>
    <property type="match status" value="1"/>
</dbReference>
<comment type="caution">
    <text evidence="6">The sequence shown here is derived from an EMBL/GenBank/DDBJ whole genome shotgun (WGS) entry which is preliminary data.</text>
</comment>
<evidence type="ECO:0000313" key="7">
    <source>
        <dbReference type="Proteomes" id="UP000584670"/>
    </source>
</evidence>
<protein>
    <submittedName>
        <fullName evidence="6">DoxX family protein</fullName>
    </submittedName>
</protein>
<dbReference type="InterPro" id="IPR032808">
    <property type="entry name" value="DoxX"/>
</dbReference>
<keyword evidence="3 5" id="KW-1133">Transmembrane helix</keyword>
<dbReference type="RefSeq" id="WP_186281462.1">
    <property type="nucleotide sequence ID" value="NZ_JACMSF010000006.1"/>
</dbReference>
<reference evidence="6 7" key="1">
    <citation type="submission" date="2020-08" db="EMBL/GenBank/DDBJ databases">
        <title>Streptomyces sp. PSKA01 genome sequencing and assembly.</title>
        <authorList>
            <person name="Mandal S."/>
            <person name="Maiti P.K."/>
            <person name="Das P."/>
        </authorList>
    </citation>
    <scope>NUCLEOTIDE SEQUENCE [LARGE SCALE GENOMIC DNA]</scope>
    <source>
        <strain evidence="6 7">PSKA01</strain>
    </source>
</reference>
<feature type="transmembrane region" description="Helical" evidence="5">
    <location>
        <begin position="6"/>
        <end position="26"/>
    </location>
</feature>
<accession>A0A7X1IZT4</accession>
<gene>
    <name evidence="6" type="ORF">H4N64_08300</name>
</gene>
<feature type="transmembrane region" description="Helical" evidence="5">
    <location>
        <begin position="47"/>
        <end position="80"/>
    </location>
</feature>
<evidence type="ECO:0000256" key="5">
    <source>
        <dbReference type="SAM" id="Phobius"/>
    </source>
</evidence>
<evidence type="ECO:0000256" key="3">
    <source>
        <dbReference type="ARBA" id="ARBA00022989"/>
    </source>
</evidence>
<dbReference type="AlphaFoldDB" id="A0A7X1IZT4"/>
<proteinExistence type="predicted"/>
<dbReference type="Proteomes" id="UP000584670">
    <property type="component" value="Unassembled WGS sequence"/>
</dbReference>
<feature type="transmembrane region" description="Helical" evidence="5">
    <location>
        <begin position="92"/>
        <end position="115"/>
    </location>
</feature>
<organism evidence="6 7">
    <name type="scientific">Streptomyces cupreus</name>
    <dbReference type="NCBI Taxonomy" id="2759956"/>
    <lineage>
        <taxon>Bacteria</taxon>
        <taxon>Bacillati</taxon>
        <taxon>Actinomycetota</taxon>
        <taxon>Actinomycetes</taxon>
        <taxon>Kitasatosporales</taxon>
        <taxon>Streptomycetaceae</taxon>
        <taxon>Streptomyces</taxon>
    </lineage>
</organism>
<evidence type="ECO:0000313" key="6">
    <source>
        <dbReference type="EMBL" id="MBC2901605.1"/>
    </source>
</evidence>